<reference evidence="1 2" key="1">
    <citation type="submission" date="2024-07" db="EMBL/GenBank/DDBJ databases">
        <title>Section-level genome sequencing and comparative genomics of Aspergillus sections Usti and Cavernicolus.</title>
        <authorList>
            <consortium name="Lawrence Berkeley National Laboratory"/>
            <person name="Nybo J.L."/>
            <person name="Vesth T.C."/>
            <person name="Theobald S."/>
            <person name="Frisvad J.C."/>
            <person name="Larsen T.O."/>
            <person name="Kjaerboelling I."/>
            <person name="Rothschild-Mancinelli K."/>
            <person name="Lyhne E.K."/>
            <person name="Kogle M.E."/>
            <person name="Barry K."/>
            <person name="Clum A."/>
            <person name="Na H."/>
            <person name="Ledsgaard L."/>
            <person name="Lin J."/>
            <person name="Lipzen A."/>
            <person name="Kuo A."/>
            <person name="Riley R."/>
            <person name="Mondo S."/>
            <person name="Labutti K."/>
            <person name="Haridas S."/>
            <person name="Pangalinan J."/>
            <person name="Salamov A.A."/>
            <person name="Simmons B.A."/>
            <person name="Magnuson J.K."/>
            <person name="Chen J."/>
            <person name="Drula E."/>
            <person name="Henrissat B."/>
            <person name="Wiebenga A."/>
            <person name="Lubbers R.J."/>
            <person name="Gomes A.C."/>
            <person name="Macurrencykelacurrency M.R."/>
            <person name="Stajich J."/>
            <person name="Grigoriev I.V."/>
            <person name="Mortensen U.H."/>
            <person name="De Vries R.P."/>
            <person name="Baker S.E."/>
            <person name="Andersen M.R."/>
        </authorList>
    </citation>
    <scope>NUCLEOTIDE SEQUENCE [LARGE SCALE GENOMIC DNA]</scope>
    <source>
        <strain evidence="1 2">CBS 449.75</strain>
    </source>
</reference>
<organism evidence="1 2">
    <name type="scientific">Aspergillus lucknowensis</name>
    <dbReference type="NCBI Taxonomy" id="176173"/>
    <lineage>
        <taxon>Eukaryota</taxon>
        <taxon>Fungi</taxon>
        <taxon>Dikarya</taxon>
        <taxon>Ascomycota</taxon>
        <taxon>Pezizomycotina</taxon>
        <taxon>Eurotiomycetes</taxon>
        <taxon>Eurotiomycetidae</taxon>
        <taxon>Eurotiales</taxon>
        <taxon>Aspergillaceae</taxon>
        <taxon>Aspergillus</taxon>
        <taxon>Aspergillus subgen. Nidulantes</taxon>
    </lineage>
</organism>
<protein>
    <submittedName>
        <fullName evidence="1">Uncharacterized protein</fullName>
    </submittedName>
</protein>
<sequence length="94" mass="10454">MDADTAATVAEKNTIQHRRAALSVSAILAVQSSVSHEGLSLTTTSDFMFKISKYTELAGYSKVFLYMPYKDHNDMDVVVQIRKTDKNSQTHNSP</sequence>
<comment type="caution">
    <text evidence="1">The sequence shown here is derived from an EMBL/GenBank/DDBJ whole genome shotgun (WGS) entry which is preliminary data.</text>
</comment>
<dbReference type="Gene3D" id="2.60.120.260">
    <property type="entry name" value="Galactose-binding domain-like"/>
    <property type="match status" value="1"/>
</dbReference>
<evidence type="ECO:0000313" key="2">
    <source>
        <dbReference type="Proteomes" id="UP001610432"/>
    </source>
</evidence>
<dbReference type="GeneID" id="98148920"/>
<evidence type="ECO:0000313" key="1">
    <source>
        <dbReference type="EMBL" id="KAL2862692.1"/>
    </source>
</evidence>
<keyword evidence="2" id="KW-1185">Reference proteome</keyword>
<proteinExistence type="predicted"/>
<dbReference type="RefSeq" id="XP_070881671.1">
    <property type="nucleotide sequence ID" value="XM_071033848.1"/>
</dbReference>
<dbReference type="Proteomes" id="UP001610432">
    <property type="component" value="Unassembled WGS sequence"/>
</dbReference>
<dbReference type="EMBL" id="JBFXLQ010000063">
    <property type="protein sequence ID" value="KAL2862692.1"/>
    <property type="molecule type" value="Genomic_DNA"/>
</dbReference>
<gene>
    <name evidence="1" type="ORF">BJX67DRAFT_385390</name>
</gene>
<name>A0ABR4LH42_9EURO</name>
<accession>A0ABR4LH42</accession>